<feature type="compositionally biased region" description="Acidic residues" evidence="2">
    <location>
        <begin position="347"/>
        <end position="366"/>
    </location>
</feature>
<dbReference type="EMBL" id="DS113202">
    <property type="protein sequence ID" value="EAY19990.1"/>
    <property type="molecule type" value="Genomic_DNA"/>
</dbReference>
<keyword evidence="4" id="KW-1185">Reference proteome</keyword>
<feature type="region of interest" description="Disordered" evidence="2">
    <location>
        <begin position="1"/>
        <end position="50"/>
    </location>
</feature>
<reference evidence="3" key="1">
    <citation type="submission" date="2006-10" db="EMBL/GenBank/DDBJ databases">
        <authorList>
            <person name="Amadeo P."/>
            <person name="Zhao Q."/>
            <person name="Wortman J."/>
            <person name="Fraser-Liggett C."/>
            <person name="Carlton J."/>
        </authorList>
    </citation>
    <scope>NUCLEOTIDE SEQUENCE</scope>
    <source>
        <strain evidence="3">G3</strain>
    </source>
</reference>
<feature type="region of interest" description="Disordered" evidence="2">
    <location>
        <begin position="344"/>
        <end position="368"/>
    </location>
</feature>
<feature type="compositionally biased region" description="Polar residues" evidence="2">
    <location>
        <begin position="1"/>
        <end position="10"/>
    </location>
</feature>
<dbReference type="VEuPathDB" id="TrichDB:TVAGG3_0272040"/>
<keyword evidence="1" id="KW-0175">Coiled coil</keyword>
<feature type="coiled-coil region" evidence="1">
    <location>
        <begin position="243"/>
        <end position="313"/>
    </location>
</feature>
<dbReference type="InParanoid" id="A2DI01"/>
<dbReference type="AlphaFoldDB" id="A2DI01"/>
<evidence type="ECO:0000313" key="4">
    <source>
        <dbReference type="Proteomes" id="UP000001542"/>
    </source>
</evidence>
<feature type="coiled-coil region" evidence="1">
    <location>
        <begin position="50"/>
        <end position="91"/>
    </location>
</feature>
<dbReference type="RefSeq" id="XP_001580976.1">
    <property type="nucleotide sequence ID" value="XM_001580926.1"/>
</dbReference>
<dbReference type="Proteomes" id="UP000001542">
    <property type="component" value="Unassembled WGS sequence"/>
</dbReference>
<protein>
    <submittedName>
        <fullName evidence="3">Uncharacterized protein</fullName>
    </submittedName>
</protein>
<evidence type="ECO:0000256" key="1">
    <source>
        <dbReference type="SAM" id="Coils"/>
    </source>
</evidence>
<proteinExistence type="predicted"/>
<evidence type="ECO:0000313" key="3">
    <source>
        <dbReference type="EMBL" id="EAY19990.1"/>
    </source>
</evidence>
<evidence type="ECO:0000256" key="2">
    <source>
        <dbReference type="SAM" id="MobiDB-lite"/>
    </source>
</evidence>
<name>A2DI01_TRIV3</name>
<organism evidence="3 4">
    <name type="scientific">Trichomonas vaginalis (strain ATCC PRA-98 / G3)</name>
    <dbReference type="NCBI Taxonomy" id="412133"/>
    <lineage>
        <taxon>Eukaryota</taxon>
        <taxon>Metamonada</taxon>
        <taxon>Parabasalia</taxon>
        <taxon>Trichomonadida</taxon>
        <taxon>Trichomonadidae</taxon>
        <taxon>Trichomonas</taxon>
    </lineage>
</organism>
<dbReference type="VEuPathDB" id="TrichDB:TVAG_402450"/>
<gene>
    <name evidence="3" type="ORF">TVAG_402450</name>
</gene>
<feature type="compositionally biased region" description="Polar residues" evidence="2">
    <location>
        <begin position="24"/>
        <end position="41"/>
    </location>
</feature>
<accession>A2DI01</accession>
<dbReference type="KEGG" id="tva:5465521"/>
<feature type="coiled-coil region" evidence="1">
    <location>
        <begin position="370"/>
        <end position="426"/>
    </location>
</feature>
<reference evidence="3" key="2">
    <citation type="journal article" date="2007" name="Science">
        <title>Draft genome sequence of the sexually transmitted pathogen Trichomonas vaginalis.</title>
        <authorList>
            <person name="Carlton J.M."/>
            <person name="Hirt R.P."/>
            <person name="Silva J.C."/>
            <person name="Delcher A.L."/>
            <person name="Schatz M."/>
            <person name="Zhao Q."/>
            <person name="Wortman J.R."/>
            <person name="Bidwell S.L."/>
            <person name="Alsmark U.C.M."/>
            <person name="Besteiro S."/>
            <person name="Sicheritz-Ponten T."/>
            <person name="Noel C.J."/>
            <person name="Dacks J.B."/>
            <person name="Foster P.G."/>
            <person name="Simillion C."/>
            <person name="Van de Peer Y."/>
            <person name="Miranda-Saavedra D."/>
            <person name="Barton G.J."/>
            <person name="Westrop G.D."/>
            <person name="Mueller S."/>
            <person name="Dessi D."/>
            <person name="Fiori P.L."/>
            <person name="Ren Q."/>
            <person name="Paulsen I."/>
            <person name="Zhang H."/>
            <person name="Bastida-Corcuera F.D."/>
            <person name="Simoes-Barbosa A."/>
            <person name="Brown M.T."/>
            <person name="Hayes R.D."/>
            <person name="Mukherjee M."/>
            <person name="Okumura C.Y."/>
            <person name="Schneider R."/>
            <person name="Smith A.J."/>
            <person name="Vanacova S."/>
            <person name="Villalvazo M."/>
            <person name="Haas B.J."/>
            <person name="Pertea M."/>
            <person name="Feldblyum T.V."/>
            <person name="Utterback T.R."/>
            <person name="Shu C.L."/>
            <person name="Osoegawa K."/>
            <person name="de Jong P.J."/>
            <person name="Hrdy I."/>
            <person name="Horvathova L."/>
            <person name="Zubacova Z."/>
            <person name="Dolezal P."/>
            <person name="Malik S.B."/>
            <person name="Logsdon J.M. Jr."/>
            <person name="Henze K."/>
            <person name="Gupta A."/>
            <person name="Wang C.C."/>
            <person name="Dunne R.L."/>
            <person name="Upcroft J.A."/>
            <person name="Upcroft P."/>
            <person name="White O."/>
            <person name="Salzberg S.L."/>
            <person name="Tang P."/>
            <person name="Chiu C.-H."/>
            <person name="Lee Y.-S."/>
            <person name="Embley T.M."/>
            <person name="Coombs G.H."/>
            <person name="Mottram J.C."/>
            <person name="Tachezy J."/>
            <person name="Fraser-Liggett C.M."/>
            <person name="Johnson P.J."/>
        </authorList>
    </citation>
    <scope>NUCLEOTIDE SEQUENCE [LARGE SCALE GENOMIC DNA]</scope>
    <source>
        <strain evidence="3">G3</strain>
    </source>
</reference>
<dbReference type="SMR" id="A2DI01"/>
<sequence>MNSLLSTAEDIQSPPSPPRGIDTPKTSSRSISDPSYLQSPATPLYSEKQQEQFTKRKQELELEVNVLIQKRTSLENQLKELKINRVSFSELTLLKASVAQRTNEDNSSKIEELMNSYAEIIKEVRSNQSQVDILETKIREEQERRNLIFGEISTMEQALDLSDLSYKIPEFKGVTMNFDHSQYTSDIERLSMTSNTSKQICNELLCAKPPLNVLTEAASEYSKCTESKWKVRAIGTSIFRGEISALQKQLSETDNYIHKLENEIKNDKSKSESYQNQMRKEEIDLTNNNLTLVQNYKSQITQLESKISNLKTEVTNSANIFESIQQEMEQIDHNRVEMSLKMANYSESEDEPESVTDTEGYSEDLSDNQRNELLDRKLVLQKEVSKLREDYQKLQAQSSAKKEKKIQELSKIYAKYKSAKHRLNKNGLSGVLQLDDSPFRKKIGHLIHKIDSNILEISQNFESGILSA</sequence>